<evidence type="ECO:0000256" key="9">
    <source>
        <dbReference type="SAM" id="Phobius"/>
    </source>
</evidence>
<sequence>MSPGFFPAVFLCCFLCFTAGENDVFYTGTTTGIWKYISKINECQSARKVCSPAEVKTDIEIADCILSYDISNDPKDVSVDLKLIDDCRMKVGEYISNLRYGEVLKLFEPVCHDELRMISCVSPFNEILTAAQYFKCFMDNLTSIKNVNCTSIVNRLSVLPFFQPMAMKPYFEDCVSDKIKFNCNSHAGSEVLLCLQNHILELNQKCQVQILRLSEIQGENIKYDRRLFEACKDERQHFCKTFLKIAPGKMYECLLKHRNEMDMSSQCRNELLRHEQLIAQDYLVSKGLVKACREDIRNNHCRKSVSDDKNIRLAQILLCLENATHYDSNLVKSKCKEEMLAHRRMLLEDYRLSPELVNQCSRVISKYCSPTEFGGKTIHCLMDQAKVRRKNKISPNCLAEIEILIKETDVGEDWKADPIIWKSCQSVASVACNSFIRDDARTMNCLIDKLGTSLMTEECELSLRQVQYFLARDYKLDPMLFKACNEQASELCGANPIWAHNSNRNRNFVLPCLFVNSDKLTPMCSNEVRRVMRQRALNVDLHPNVELACIDDLAKFCSEKSAKGEEILCLQDNLEKLKPECTVSIYNFTELQSQFIELNPIITTNCQDVANEICQDKGQELLECLIEKKNDPLMKLHLKCRAAVEHQQLISLKDYHFTYKFKKACKFHVNRFCPGPKDKAEVVKCLSEKIRNDTLMGSKQHISKECHQQLRSQLLQQRENVDLNPKLKADCNNDIKTICGQVTHGNAKVLECLMAKKVHLSESCKRRIFLIERQELTDSYSDYTLIHTCKTMLDKFCRNLTSSDQPLNCLKKYKFFEEFDYNCRAIVVQRMIEQSTDYRFDLDLQTSCRKDITEYCTSALTHHTDRDTTKTMVMKCLKTQFRMGRLSKQCEAQVVNSLREAALNYKLNPLLSTVCYSEIQTLCQNENDNSKIDRGEVEECLKQALYNGQISDFVCKQEIIELLNEGKADIQTDPLLYKACLKDLQTHCQSVEKGAGRQLECLIHILHGEDLNQKLHWSCEKMLKERVEMYKIKLPRRMENLGELYGQVSTSPSRKYFMVIALTFIGMTFISGMFCGRILRRSRAVKNK</sequence>
<feature type="signal peptide" evidence="10">
    <location>
        <begin position="1"/>
        <end position="20"/>
    </location>
</feature>
<dbReference type="OMA" id="MMECLIE"/>
<dbReference type="OrthoDB" id="2015434at2759"/>
<feature type="repeat" description="Cys-rich GLG1" evidence="8">
    <location>
        <begin position="201"/>
        <end position="262"/>
    </location>
</feature>
<evidence type="ECO:0000256" key="8">
    <source>
        <dbReference type="PROSITE-ProRule" id="PRU00622"/>
    </source>
</evidence>
<dbReference type="KEGG" id="clec:106667977"/>
<feature type="repeat" description="Cys-rich GLG1" evidence="8">
    <location>
        <begin position="950"/>
        <end position="1010"/>
    </location>
</feature>
<dbReference type="EnsemblMetazoa" id="XM_014396327.2">
    <property type="protein sequence ID" value="XP_014251813.1"/>
    <property type="gene ID" value="LOC106667977"/>
</dbReference>
<evidence type="ECO:0000256" key="4">
    <source>
        <dbReference type="ARBA" id="ARBA00022737"/>
    </source>
</evidence>
<organism evidence="11 12">
    <name type="scientific">Cimex lectularius</name>
    <name type="common">Bed bug</name>
    <name type="synonym">Acanthia lectularia</name>
    <dbReference type="NCBI Taxonomy" id="79782"/>
    <lineage>
        <taxon>Eukaryota</taxon>
        <taxon>Metazoa</taxon>
        <taxon>Ecdysozoa</taxon>
        <taxon>Arthropoda</taxon>
        <taxon>Hexapoda</taxon>
        <taxon>Insecta</taxon>
        <taxon>Pterygota</taxon>
        <taxon>Neoptera</taxon>
        <taxon>Paraneoptera</taxon>
        <taxon>Hemiptera</taxon>
        <taxon>Heteroptera</taxon>
        <taxon>Panheteroptera</taxon>
        <taxon>Cimicomorpha</taxon>
        <taxon>Cimicidae</taxon>
        <taxon>Cimex</taxon>
    </lineage>
</organism>
<keyword evidence="4" id="KW-0677">Repeat</keyword>
<reference evidence="11" key="1">
    <citation type="submission" date="2022-01" db="UniProtKB">
        <authorList>
            <consortium name="EnsemblMetazoa"/>
        </authorList>
    </citation>
    <scope>IDENTIFICATION</scope>
</reference>
<dbReference type="Proteomes" id="UP000494040">
    <property type="component" value="Unassembled WGS sequence"/>
</dbReference>
<dbReference type="PANTHER" id="PTHR11884">
    <property type="entry name" value="SELECTIN LIGAND RELATED"/>
    <property type="match status" value="1"/>
</dbReference>
<keyword evidence="5 9" id="KW-1133">Transmembrane helix</keyword>
<feature type="repeat" description="Cys-rich GLG1" evidence="8">
    <location>
        <begin position="635"/>
        <end position="694"/>
    </location>
</feature>
<feature type="repeat" description="Cys-rich GLG1" evidence="8">
    <location>
        <begin position="519"/>
        <end position="578"/>
    </location>
</feature>
<keyword evidence="2 9" id="KW-0812">Transmembrane</keyword>
<evidence type="ECO:0000256" key="10">
    <source>
        <dbReference type="SAM" id="SignalP"/>
    </source>
</evidence>
<dbReference type="GO" id="GO:0000139">
    <property type="term" value="C:Golgi membrane"/>
    <property type="evidence" value="ECO:0007669"/>
    <property type="project" value="InterPro"/>
</dbReference>
<dbReference type="InterPro" id="IPR017873">
    <property type="entry name" value="Cys-rich_GLG1_repeat_euk"/>
</dbReference>
<dbReference type="RefSeq" id="XP_014251813.1">
    <property type="nucleotide sequence ID" value="XM_014396327.2"/>
</dbReference>
<evidence type="ECO:0000256" key="3">
    <source>
        <dbReference type="ARBA" id="ARBA00022729"/>
    </source>
</evidence>
<proteinExistence type="predicted"/>
<feature type="chain" id="PRO_5035211153" description="Golgi apparatus protein 1" evidence="10">
    <location>
        <begin position="21"/>
        <end position="1088"/>
    </location>
</feature>
<name>A0A8I6RUU2_CIMLE</name>
<keyword evidence="6 9" id="KW-0472">Membrane</keyword>
<evidence type="ECO:0000313" key="12">
    <source>
        <dbReference type="Proteomes" id="UP000494040"/>
    </source>
</evidence>
<dbReference type="CTD" id="2734"/>
<protein>
    <recommendedName>
        <fullName evidence="13">Golgi apparatus protein 1</fullName>
    </recommendedName>
</protein>
<evidence type="ECO:0000313" key="11">
    <source>
        <dbReference type="EnsemblMetazoa" id="XP_014251813.1"/>
    </source>
</evidence>
<evidence type="ECO:0000256" key="5">
    <source>
        <dbReference type="ARBA" id="ARBA00022989"/>
    </source>
</evidence>
<dbReference type="GeneID" id="106667977"/>
<evidence type="ECO:0000256" key="1">
    <source>
        <dbReference type="ARBA" id="ARBA00004479"/>
    </source>
</evidence>
<keyword evidence="7" id="KW-0325">Glycoprotein</keyword>
<dbReference type="InterPro" id="IPR001893">
    <property type="entry name" value="Cys-rich_GLG1_repeat"/>
</dbReference>
<feature type="repeat" description="Cys-rich GLG1" evidence="8">
    <location>
        <begin position="330"/>
        <end position="389"/>
    </location>
</feature>
<evidence type="ECO:0008006" key="13">
    <source>
        <dbReference type="Google" id="ProtNLM"/>
    </source>
</evidence>
<dbReference type="Pfam" id="PF00839">
    <property type="entry name" value="Cys_rich_FGFR"/>
    <property type="match status" value="13"/>
</dbReference>
<dbReference type="GO" id="GO:0017134">
    <property type="term" value="F:fibroblast growth factor binding"/>
    <property type="evidence" value="ECO:0007669"/>
    <property type="project" value="TreeGrafter"/>
</dbReference>
<evidence type="ECO:0000256" key="2">
    <source>
        <dbReference type="ARBA" id="ARBA00022692"/>
    </source>
</evidence>
<feature type="repeat" description="Cys-rich GLG1" evidence="8">
    <location>
        <begin position="701"/>
        <end position="761"/>
    </location>
</feature>
<dbReference type="InterPro" id="IPR039728">
    <property type="entry name" value="GLG1"/>
</dbReference>
<feature type="transmembrane region" description="Helical" evidence="9">
    <location>
        <begin position="1056"/>
        <end position="1079"/>
    </location>
</feature>
<keyword evidence="3 10" id="KW-0732">Signal</keyword>
<evidence type="ECO:0000256" key="6">
    <source>
        <dbReference type="ARBA" id="ARBA00023136"/>
    </source>
</evidence>
<accession>A0A8I6RUU2</accession>
<dbReference type="PANTHER" id="PTHR11884:SF1">
    <property type="entry name" value="GOLGI APPARATUS PROTEIN 1"/>
    <property type="match status" value="1"/>
</dbReference>
<dbReference type="AlphaFoldDB" id="A0A8I6RUU2"/>
<comment type="subcellular location">
    <subcellularLocation>
        <location evidence="1">Membrane</location>
        <topology evidence="1">Single-pass type I membrane protein</topology>
    </subcellularLocation>
</comment>
<keyword evidence="12" id="KW-1185">Reference proteome</keyword>
<feature type="repeat" description="Cys-rich GLG1" evidence="8">
    <location>
        <begin position="885"/>
        <end position="949"/>
    </location>
</feature>
<dbReference type="PROSITE" id="PS51289">
    <property type="entry name" value="GLG1_C_RICH"/>
    <property type="match status" value="7"/>
</dbReference>
<evidence type="ECO:0000256" key="7">
    <source>
        <dbReference type="ARBA" id="ARBA00023180"/>
    </source>
</evidence>